<accession>A0A0G3IBY9</accession>
<keyword evidence="8" id="KW-1185">Reference proteome</keyword>
<name>A0A0G3IBY9_9BURK</name>
<evidence type="ECO:0000256" key="2">
    <source>
        <dbReference type="ARBA" id="ARBA00022649"/>
    </source>
</evidence>
<keyword evidence="4" id="KW-0012">Acyltransferase</keyword>
<dbReference type="InterPro" id="IPR000182">
    <property type="entry name" value="GNAT_dom"/>
</dbReference>
<dbReference type="OrthoDB" id="9799147at2"/>
<dbReference type="GO" id="GO:0016747">
    <property type="term" value="F:acyltransferase activity, transferring groups other than amino-acyl groups"/>
    <property type="evidence" value="ECO:0007669"/>
    <property type="project" value="InterPro"/>
</dbReference>
<evidence type="ECO:0000313" key="8">
    <source>
        <dbReference type="Proteomes" id="UP000035050"/>
    </source>
</evidence>
<keyword evidence="2" id="KW-1277">Toxin-antitoxin system</keyword>
<dbReference type="PATRIC" id="fig|573737.6.peg.5578"/>
<protein>
    <recommendedName>
        <fullName evidence="6">N-acetyltransferase domain-containing protein</fullName>
    </recommendedName>
</protein>
<geneLocation type="plasmid" evidence="7 8">
    <name>pPO70-1</name>
</geneLocation>
<dbReference type="PANTHER" id="PTHR36449:SF1">
    <property type="entry name" value="ACETYLTRANSFERASE"/>
    <property type="match status" value="1"/>
</dbReference>
<reference evidence="7" key="1">
    <citation type="submission" date="2016-06" db="EMBL/GenBank/DDBJ databases">
        <title>Pandoraea oxalativorans DSM 23570 Genome Sequencing.</title>
        <authorList>
            <person name="Ee R."/>
            <person name="Lim Y.-L."/>
            <person name="Yong D."/>
            <person name="Yin W.-F."/>
            <person name="Chan K.-G."/>
        </authorList>
    </citation>
    <scope>NUCLEOTIDE SEQUENCE</scope>
    <source>
        <strain evidence="7">DSM 23570</strain>
        <plasmid evidence="7">pPO70-1</plasmid>
    </source>
</reference>
<feature type="domain" description="N-acetyltransferase" evidence="6">
    <location>
        <begin position="4"/>
        <end position="163"/>
    </location>
</feature>
<evidence type="ECO:0000256" key="3">
    <source>
        <dbReference type="ARBA" id="ARBA00022679"/>
    </source>
</evidence>
<dbReference type="Gene3D" id="3.40.630.30">
    <property type="match status" value="1"/>
</dbReference>
<dbReference type="EMBL" id="CP011518">
    <property type="protein sequence ID" value="AKK24724.1"/>
    <property type="molecule type" value="Genomic_DNA"/>
</dbReference>
<dbReference type="AlphaFoldDB" id="A0A0G3IBY9"/>
<evidence type="ECO:0000256" key="4">
    <source>
        <dbReference type="ARBA" id="ARBA00023315"/>
    </source>
</evidence>
<dbReference type="PROSITE" id="PS51186">
    <property type="entry name" value="GNAT"/>
    <property type="match status" value="1"/>
</dbReference>
<evidence type="ECO:0000313" key="7">
    <source>
        <dbReference type="EMBL" id="AKK24724.1"/>
    </source>
</evidence>
<sequence>MTQFRFVALTPSMGRTPFTCGKPALDTYLKQHVSQDVKRDLAKCFVALAPDDSIAGFYTLSAASVPLDDLPAALVNKLPRDPVPVALMGRLAVHTAHAGHGLGVSLIFDAAARVMASDIGMLALMVDATDDDAKRFYEHLGFVPLTDKPHTLVIALSVLRKALGKP</sequence>
<dbReference type="InterPro" id="IPR016181">
    <property type="entry name" value="Acyl_CoA_acyltransferase"/>
</dbReference>
<dbReference type="Proteomes" id="UP000035050">
    <property type="component" value="Plasmid pPO70-1"/>
</dbReference>
<keyword evidence="7" id="KW-0614">Plasmid</keyword>
<keyword evidence="1" id="KW-0678">Repressor</keyword>
<dbReference type="PANTHER" id="PTHR36449">
    <property type="entry name" value="ACETYLTRANSFERASE-RELATED"/>
    <property type="match status" value="1"/>
</dbReference>
<evidence type="ECO:0000256" key="5">
    <source>
        <dbReference type="ARBA" id="ARBA00049880"/>
    </source>
</evidence>
<keyword evidence="3" id="KW-0808">Transferase</keyword>
<evidence type="ECO:0000256" key="1">
    <source>
        <dbReference type="ARBA" id="ARBA00022491"/>
    </source>
</evidence>
<dbReference type="KEGG" id="pox:MB84_28330"/>
<comment type="catalytic activity">
    <reaction evidence="5">
        <text>glycyl-tRNA(Gly) + acetyl-CoA = N-acetylglycyl-tRNA(Gly) + CoA + H(+)</text>
        <dbReference type="Rhea" id="RHEA:81867"/>
        <dbReference type="Rhea" id="RHEA-COMP:9683"/>
        <dbReference type="Rhea" id="RHEA-COMP:19766"/>
        <dbReference type="ChEBI" id="CHEBI:15378"/>
        <dbReference type="ChEBI" id="CHEBI:57287"/>
        <dbReference type="ChEBI" id="CHEBI:57288"/>
        <dbReference type="ChEBI" id="CHEBI:78522"/>
        <dbReference type="ChEBI" id="CHEBI:232036"/>
    </reaction>
</comment>
<dbReference type="SUPFAM" id="SSF55729">
    <property type="entry name" value="Acyl-CoA N-acyltransferases (Nat)"/>
    <property type="match status" value="1"/>
</dbReference>
<organism evidence="7 8">
    <name type="scientific">Pandoraea oxalativorans</name>
    <dbReference type="NCBI Taxonomy" id="573737"/>
    <lineage>
        <taxon>Bacteria</taxon>
        <taxon>Pseudomonadati</taxon>
        <taxon>Pseudomonadota</taxon>
        <taxon>Betaproteobacteria</taxon>
        <taxon>Burkholderiales</taxon>
        <taxon>Burkholderiaceae</taxon>
        <taxon>Pandoraea</taxon>
    </lineage>
</organism>
<evidence type="ECO:0000259" key="6">
    <source>
        <dbReference type="PROSITE" id="PS51186"/>
    </source>
</evidence>
<gene>
    <name evidence="7" type="ORF">MB84_28330</name>
</gene>
<dbReference type="Pfam" id="PF00583">
    <property type="entry name" value="Acetyltransf_1"/>
    <property type="match status" value="1"/>
</dbReference>
<proteinExistence type="predicted"/>
<dbReference type="RefSeq" id="WP_052654168.1">
    <property type="nucleotide sequence ID" value="NZ_CP011518.2"/>
</dbReference>